<keyword evidence="1" id="KW-1133">Transmembrane helix</keyword>
<accession>A0A8J6MXZ9</accession>
<keyword evidence="1" id="KW-0472">Membrane</keyword>
<proteinExistence type="predicted"/>
<keyword evidence="1" id="KW-0812">Transmembrane</keyword>
<evidence type="ECO:0000256" key="1">
    <source>
        <dbReference type="SAM" id="Phobius"/>
    </source>
</evidence>
<dbReference type="AlphaFoldDB" id="A0A8J6MXZ9"/>
<sequence>MFQILKGSKGNVLGSVAIILCLLTLGIFAGCGSDSDFPVPVPKILPKIFKILVPDGVTTNPAVAVPSGISEDGAVVVGTIFAFLPAEVWVPASGFKWTLTGGLTLIDDVPGYEDFVTVANATNSDGSVIIGYVDDILNDQLVSWVWSDEKGYQIIPAPEGVTQCMVHDVTADGAIVLGSYLIEEEPDNEVRHLFIWSEEEGFVPLDVGYDGVQVLPVGIADDGLTIAYNCLSMDRDCNPEGTWTLQSQSRDWTSRDGKPYVKIAPPIELTENAFWASDLTTTEFGIYSSHSGDLLDMGGYILKDALEVSSLMHPALWMARQGQLNMLTGFGWLGCTTCVSPDGTWAGFTSHFMVGTAWPYVWSATYGIKDLYELMCHSDETLGSNLMVAFNEGENFIPTYLMGFSADNDKVVGVKFNDGGQGEMFGFMIENFGRLVQ</sequence>
<dbReference type="PROSITE" id="PS51257">
    <property type="entry name" value="PROKAR_LIPOPROTEIN"/>
    <property type="match status" value="1"/>
</dbReference>
<name>A0A8J6MXZ9_9DELT</name>
<dbReference type="EMBL" id="JACNJD010000182">
    <property type="protein sequence ID" value="MBC8177027.1"/>
    <property type="molecule type" value="Genomic_DNA"/>
</dbReference>
<gene>
    <name evidence="2" type="ORF">H8E19_06435</name>
</gene>
<evidence type="ECO:0000313" key="2">
    <source>
        <dbReference type="EMBL" id="MBC8177027.1"/>
    </source>
</evidence>
<organism evidence="2 3">
    <name type="scientific">Candidatus Desulfacyla euxinica</name>
    <dbReference type="NCBI Taxonomy" id="2841693"/>
    <lineage>
        <taxon>Bacteria</taxon>
        <taxon>Deltaproteobacteria</taxon>
        <taxon>Candidatus Desulfacyla</taxon>
    </lineage>
</organism>
<comment type="caution">
    <text evidence="2">The sequence shown here is derived from an EMBL/GenBank/DDBJ whole genome shotgun (WGS) entry which is preliminary data.</text>
</comment>
<reference evidence="2 3" key="1">
    <citation type="submission" date="2020-08" db="EMBL/GenBank/DDBJ databases">
        <title>Bridging the membrane lipid divide: bacteria of the FCB group superphylum have the potential to synthesize archaeal ether lipids.</title>
        <authorList>
            <person name="Villanueva L."/>
            <person name="Von Meijenfeldt F.A.B."/>
            <person name="Westbye A.B."/>
            <person name="Yadav S."/>
            <person name="Hopmans E.C."/>
            <person name="Dutilh B.E."/>
            <person name="Sinninghe Damste J.S."/>
        </authorList>
    </citation>
    <scope>NUCLEOTIDE SEQUENCE [LARGE SCALE GENOMIC DNA]</scope>
    <source>
        <strain evidence="2">NIOZ-UU27</strain>
    </source>
</reference>
<dbReference type="Proteomes" id="UP000650524">
    <property type="component" value="Unassembled WGS sequence"/>
</dbReference>
<feature type="transmembrane region" description="Helical" evidence="1">
    <location>
        <begin position="12"/>
        <end position="30"/>
    </location>
</feature>
<evidence type="ECO:0000313" key="3">
    <source>
        <dbReference type="Proteomes" id="UP000650524"/>
    </source>
</evidence>
<protein>
    <submittedName>
        <fullName evidence="2">Uncharacterized protein</fullName>
    </submittedName>
</protein>